<dbReference type="Pfam" id="PF02624">
    <property type="entry name" value="YcaO"/>
    <property type="match status" value="1"/>
</dbReference>
<dbReference type="AlphaFoldDB" id="A0A1J5T089"/>
<organism evidence="2">
    <name type="scientific">mine drainage metagenome</name>
    <dbReference type="NCBI Taxonomy" id="410659"/>
    <lineage>
        <taxon>unclassified sequences</taxon>
        <taxon>metagenomes</taxon>
        <taxon>ecological metagenomes</taxon>
    </lineage>
</organism>
<evidence type="ECO:0000259" key="1">
    <source>
        <dbReference type="Pfam" id="PF02624"/>
    </source>
</evidence>
<evidence type="ECO:0000313" key="2">
    <source>
        <dbReference type="EMBL" id="OIR07268.1"/>
    </source>
</evidence>
<comment type="caution">
    <text evidence="2">The sequence shown here is derived from an EMBL/GenBank/DDBJ whole genome shotgun (WGS) entry which is preliminary data.</text>
</comment>
<protein>
    <submittedName>
        <fullName evidence="2">YcaO-like family protein</fullName>
    </submittedName>
</protein>
<reference evidence="2" key="1">
    <citation type="submission" date="2016-10" db="EMBL/GenBank/DDBJ databases">
        <title>Sequence of Gallionella enrichment culture.</title>
        <authorList>
            <person name="Poehlein A."/>
            <person name="Muehling M."/>
            <person name="Daniel R."/>
        </authorList>
    </citation>
    <scope>NUCLEOTIDE SEQUENCE</scope>
</reference>
<feature type="domain" description="YcaO" evidence="1">
    <location>
        <begin position="103"/>
        <end position="212"/>
    </location>
</feature>
<gene>
    <name evidence="2" type="ORF">GALL_105240</name>
</gene>
<name>A0A1J5T089_9ZZZZ</name>
<dbReference type="EMBL" id="MLJW01000038">
    <property type="protein sequence ID" value="OIR07268.1"/>
    <property type="molecule type" value="Genomic_DNA"/>
</dbReference>
<dbReference type="Gene3D" id="3.30.1330.230">
    <property type="match status" value="1"/>
</dbReference>
<proteinExistence type="predicted"/>
<sequence>MISLAPFRYRNCLSEFGGPIERIEESTLDVLGGSQSHANAYLREDLVRQRPALAVYSQADGSGTAPSAMLARYKAVSEALERWAFHECSTSSDRSRFGFDLDPSSNGMAAYPGLASRDSRRHALLEAIERFCLIAWWEGRLGGTPIPVDEHNVDGVEVDYSDEDAVVAILHRRAPDGFHSYGYGAGFSLRDAYDRAAVELARSEVVMRRYLRLQNGSRNTLNQPTDLFERRCLYFSTDTGYQLFDVARKRGSGARSMRMKFVFDGEIPGAWTRYANVWRVVAEPPSNGFYTGGDNYFFW</sequence>
<dbReference type="InterPro" id="IPR003776">
    <property type="entry name" value="YcaO-like_dom"/>
</dbReference>
<accession>A0A1J5T089</accession>